<dbReference type="Pfam" id="PF02534">
    <property type="entry name" value="T4SS-DNA_transf"/>
    <property type="match status" value="1"/>
</dbReference>
<sequence>MRRLKKAAVVIAGSSIGVGAAFYVWSGSYAAASYLMLKSSTMWKSFTGGDVLMPAKQAWYYLGNPTVTKLISVATVSTLVLSAAVAVGITLAVKRPWQVRPPADGSRFATLKDLKSAGLLSGKPGKSVLLGTFGKGSSAVDVRYSGDSHFFVNGPSRSGKGRGFVMPNLLEYEGSVIVLDVKLENYSLTGPARLAIGQQCYVFAPGSAHSHRWNPLDFVREWPERSTDLVNLAATLLPIGEREDGYWKQTARGLLAGVLGYALESGTMEGRRNLRSVLRMFSTGRSFSSVLQDIINDEPDLDQFIVGSFRQHLGRDEEQRPSFEGHVTTALAPFNNLLMAEACSESDFDIRNLRRKPFSLFIAAPVSDFGTVEPIVRLLIQQVHDVMLRTLPGKDEPHTILMMLDEFYQFERLPEIIKRAPLVAGYGLTIALIAQNIPQLDERYGQQTRNALLGNMDVKLSIAVGDDATAKIISDNLGRKYEAREGWGRHTGLLLAKNASSGRFEAVPLMDPGSIQRLDDDKTILQVRSGYGAILNKLNFYSDARFIARRRGVEAWKSELVIPELRIQTEWPLFVAQPLELITESHATQNEQRQFKAADHEMIVLEHARAVFVEPALFMHRYRSAISATGDQPTADLLFRLRTVPETIGNVRGVTGRFGGSKESRARKLALASVWPLRQAVSEARWAVIALRLAERAKPEEIFFSPGSGSSSTTDARSAVSVNVATESPSSTAPTHSFDAEEDETNRLDFEVSSAEETMGKVVGMAEDAIGLGQANDPDALAGALIKLKAALEQSTSDFEEENHLLASS</sequence>
<keyword evidence="3" id="KW-1003">Cell membrane</keyword>
<dbReference type="PANTHER" id="PTHR37937">
    <property type="entry name" value="CONJUGATIVE TRANSFER: DNA TRANSPORT"/>
    <property type="match status" value="1"/>
</dbReference>
<evidence type="ECO:0000256" key="6">
    <source>
        <dbReference type="ARBA" id="ARBA00022989"/>
    </source>
</evidence>
<dbReference type="AlphaFoldDB" id="A0A387G8Q5"/>
<dbReference type="InterPro" id="IPR051539">
    <property type="entry name" value="T4SS-coupling_protein"/>
</dbReference>
<comment type="subcellular location">
    <subcellularLocation>
        <location evidence="1">Cell membrane</location>
        <topology evidence="1">Multi-pass membrane protein</topology>
    </subcellularLocation>
</comment>
<dbReference type="KEGG" id="rjg:CCGE525_37300"/>
<keyword evidence="4" id="KW-0812">Transmembrane</keyword>
<evidence type="ECO:0000313" key="9">
    <source>
        <dbReference type="EMBL" id="AYG64544.1"/>
    </source>
</evidence>
<keyword evidence="6" id="KW-1133">Transmembrane helix</keyword>
<dbReference type="SUPFAM" id="SSF52540">
    <property type="entry name" value="P-loop containing nucleoside triphosphate hydrolases"/>
    <property type="match status" value="1"/>
</dbReference>
<proteinExistence type="inferred from homology"/>
<geneLocation type="plasmid" evidence="10">
    <name>prccge525a</name>
</geneLocation>
<accession>A0A387G8Q5</accession>
<organism evidence="9 10">
    <name type="scientific">Rhizobium jaguaris</name>
    <dbReference type="NCBI Taxonomy" id="1312183"/>
    <lineage>
        <taxon>Bacteria</taxon>
        <taxon>Pseudomonadati</taxon>
        <taxon>Pseudomonadota</taxon>
        <taxon>Alphaproteobacteria</taxon>
        <taxon>Hyphomicrobiales</taxon>
        <taxon>Rhizobiaceae</taxon>
        <taxon>Rhizobium/Agrobacterium group</taxon>
        <taxon>Rhizobium</taxon>
    </lineage>
</organism>
<gene>
    <name evidence="9" type="ORF">CCGE525_37300</name>
</gene>
<keyword evidence="9" id="KW-0614">Plasmid</keyword>
<keyword evidence="5" id="KW-0184">Conjugation</keyword>
<keyword evidence="7" id="KW-0472">Membrane</keyword>
<evidence type="ECO:0000256" key="8">
    <source>
        <dbReference type="SAM" id="MobiDB-lite"/>
    </source>
</evidence>
<comment type="similarity">
    <text evidence="2">Belongs to the VirD4/TraG family.</text>
</comment>
<evidence type="ECO:0000256" key="4">
    <source>
        <dbReference type="ARBA" id="ARBA00022692"/>
    </source>
</evidence>
<name>A0A387G8Q5_9HYPH</name>
<dbReference type="InterPro" id="IPR027417">
    <property type="entry name" value="P-loop_NTPase"/>
</dbReference>
<evidence type="ECO:0000256" key="2">
    <source>
        <dbReference type="ARBA" id="ARBA00008806"/>
    </source>
</evidence>
<dbReference type="CDD" id="cd01127">
    <property type="entry name" value="TrwB_TraG_TraD_VirD4"/>
    <property type="match status" value="2"/>
</dbReference>
<evidence type="ECO:0000256" key="7">
    <source>
        <dbReference type="ARBA" id="ARBA00023136"/>
    </source>
</evidence>
<dbReference type="GO" id="GO:0005886">
    <property type="term" value="C:plasma membrane"/>
    <property type="evidence" value="ECO:0007669"/>
    <property type="project" value="UniProtKB-SubCell"/>
</dbReference>
<dbReference type="InterPro" id="IPR003688">
    <property type="entry name" value="TraG/VirD4"/>
</dbReference>
<dbReference type="PANTHER" id="PTHR37937:SF1">
    <property type="entry name" value="CONJUGATIVE TRANSFER: DNA TRANSPORT"/>
    <property type="match status" value="1"/>
</dbReference>
<evidence type="ECO:0000256" key="1">
    <source>
        <dbReference type="ARBA" id="ARBA00004651"/>
    </source>
</evidence>
<feature type="compositionally biased region" description="Low complexity" evidence="8">
    <location>
        <begin position="703"/>
        <end position="714"/>
    </location>
</feature>
<dbReference type="Proteomes" id="UP000282195">
    <property type="component" value="Plasmid pRCCGE525a"/>
</dbReference>
<feature type="region of interest" description="Disordered" evidence="8">
    <location>
        <begin position="703"/>
        <end position="745"/>
    </location>
</feature>
<evidence type="ECO:0000256" key="5">
    <source>
        <dbReference type="ARBA" id="ARBA00022971"/>
    </source>
</evidence>
<feature type="compositionally biased region" description="Polar residues" evidence="8">
    <location>
        <begin position="720"/>
        <end position="735"/>
    </location>
</feature>
<dbReference type="RefSeq" id="WP_120709440.1">
    <property type="nucleotide sequence ID" value="NZ_CP032697.1"/>
</dbReference>
<dbReference type="EMBL" id="CP032697">
    <property type="protein sequence ID" value="AYG64544.1"/>
    <property type="molecule type" value="Genomic_DNA"/>
</dbReference>
<dbReference type="OrthoDB" id="9759295at2"/>
<evidence type="ECO:0000313" key="10">
    <source>
        <dbReference type="Proteomes" id="UP000282195"/>
    </source>
</evidence>
<protein>
    <submittedName>
        <fullName evidence="9">Type IV secretory system conjugative DNA transfer family protein</fullName>
    </submittedName>
</protein>
<evidence type="ECO:0000256" key="3">
    <source>
        <dbReference type="ARBA" id="ARBA00022475"/>
    </source>
</evidence>
<keyword evidence="10" id="KW-1185">Reference proteome</keyword>
<dbReference type="Gene3D" id="3.40.50.300">
    <property type="entry name" value="P-loop containing nucleotide triphosphate hydrolases"/>
    <property type="match status" value="1"/>
</dbReference>
<reference evidence="9 10" key="1">
    <citation type="submission" date="2018-10" db="EMBL/GenBank/DDBJ databases">
        <title>Rhizobium etli, R. leguminosarum and a new Rhizobium genospecies from Phaseolus dumosus.</title>
        <authorList>
            <person name="Ramirez-Puebla S.T."/>
            <person name="Rogel-Hernandez M.A."/>
            <person name="Guerrero G."/>
            <person name="Ormeno-Orrillo E."/>
            <person name="Martinez-Romero J.C."/>
            <person name="Negrete-Yankelevich S."/>
            <person name="Martinez-Romero E."/>
        </authorList>
    </citation>
    <scope>NUCLEOTIDE SEQUENCE [LARGE SCALE GENOMIC DNA]</scope>
    <source>
        <strain evidence="9 10">CCGE525</strain>
        <plasmid evidence="10">prccge525a</plasmid>
    </source>
</reference>